<dbReference type="Proteomes" id="UP000759537">
    <property type="component" value="Unassembled WGS sequence"/>
</dbReference>
<protein>
    <submittedName>
        <fullName evidence="2">Uncharacterized protein</fullName>
    </submittedName>
</protein>
<sequence length="301" mass="33628">MAHAYYDTYREQLAGLYHGYALWQPAPGGLYDQVRVGDVGFMLHGHFTRFFNALLPADHPAQGYELPRDFVPLNMGNFGNIRTLNLPHGDYCSLTVTQIRDPIGEQIQAASPDEVPNAAFKCRRGKGAFLSIPFNAHREDAIRTKVFETYIRTHCDSWLELAILGGYDVKLEDIIFVTGCDLTSSWAMATFTNPPWDAEMSLSVQPVGPASARFQWAAPNQPHNNEPTQNSSPTHCVFIRGFRAKRILSFYKKMKAFAENVPDDPDNDPESSIELVREPDVPEVGVSSVERGDGTYTFPAP</sequence>
<proteinExistence type="predicted"/>
<keyword evidence="3" id="KW-1185">Reference proteome</keyword>
<accession>A0A9P5JZN4</accession>
<gene>
    <name evidence="2" type="ORF">DFH94DRAFT_128218</name>
</gene>
<name>A0A9P5JZN4_9AGAM</name>
<evidence type="ECO:0000313" key="2">
    <source>
        <dbReference type="EMBL" id="KAF8474402.1"/>
    </source>
</evidence>
<reference evidence="2" key="2">
    <citation type="journal article" date="2020" name="Nat. Commun.">
        <title>Large-scale genome sequencing of mycorrhizal fungi provides insights into the early evolution of symbiotic traits.</title>
        <authorList>
            <person name="Miyauchi S."/>
            <person name="Kiss E."/>
            <person name="Kuo A."/>
            <person name="Drula E."/>
            <person name="Kohler A."/>
            <person name="Sanchez-Garcia M."/>
            <person name="Morin E."/>
            <person name="Andreopoulos B."/>
            <person name="Barry K.W."/>
            <person name="Bonito G."/>
            <person name="Buee M."/>
            <person name="Carver A."/>
            <person name="Chen C."/>
            <person name="Cichocki N."/>
            <person name="Clum A."/>
            <person name="Culley D."/>
            <person name="Crous P.W."/>
            <person name="Fauchery L."/>
            <person name="Girlanda M."/>
            <person name="Hayes R.D."/>
            <person name="Keri Z."/>
            <person name="LaButti K."/>
            <person name="Lipzen A."/>
            <person name="Lombard V."/>
            <person name="Magnuson J."/>
            <person name="Maillard F."/>
            <person name="Murat C."/>
            <person name="Nolan M."/>
            <person name="Ohm R.A."/>
            <person name="Pangilinan J."/>
            <person name="Pereira M.F."/>
            <person name="Perotto S."/>
            <person name="Peter M."/>
            <person name="Pfister S."/>
            <person name="Riley R."/>
            <person name="Sitrit Y."/>
            <person name="Stielow J.B."/>
            <person name="Szollosi G."/>
            <person name="Zifcakova L."/>
            <person name="Stursova M."/>
            <person name="Spatafora J.W."/>
            <person name="Tedersoo L."/>
            <person name="Vaario L.M."/>
            <person name="Yamada A."/>
            <person name="Yan M."/>
            <person name="Wang P."/>
            <person name="Xu J."/>
            <person name="Bruns T."/>
            <person name="Baldrian P."/>
            <person name="Vilgalys R."/>
            <person name="Dunand C."/>
            <person name="Henrissat B."/>
            <person name="Grigoriev I.V."/>
            <person name="Hibbett D."/>
            <person name="Nagy L.G."/>
            <person name="Martin F.M."/>
        </authorList>
    </citation>
    <scope>NUCLEOTIDE SEQUENCE</scope>
    <source>
        <strain evidence="2">Prilba</strain>
    </source>
</reference>
<dbReference type="AlphaFoldDB" id="A0A9P5JZN4"/>
<reference evidence="2" key="1">
    <citation type="submission" date="2019-10" db="EMBL/GenBank/DDBJ databases">
        <authorList>
            <consortium name="DOE Joint Genome Institute"/>
            <person name="Kuo A."/>
            <person name="Miyauchi S."/>
            <person name="Kiss E."/>
            <person name="Drula E."/>
            <person name="Kohler A."/>
            <person name="Sanchez-Garcia M."/>
            <person name="Andreopoulos B."/>
            <person name="Barry K.W."/>
            <person name="Bonito G."/>
            <person name="Buee M."/>
            <person name="Carver A."/>
            <person name="Chen C."/>
            <person name="Cichocki N."/>
            <person name="Clum A."/>
            <person name="Culley D."/>
            <person name="Crous P.W."/>
            <person name="Fauchery L."/>
            <person name="Girlanda M."/>
            <person name="Hayes R."/>
            <person name="Keri Z."/>
            <person name="LaButti K."/>
            <person name="Lipzen A."/>
            <person name="Lombard V."/>
            <person name="Magnuson J."/>
            <person name="Maillard F."/>
            <person name="Morin E."/>
            <person name="Murat C."/>
            <person name="Nolan M."/>
            <person name="Ohm R."/>
            <person name="Pangilinan J."/>
            <person name="Pereira M."/>
            <person name="Perotto S."/>
            <person name="Peter M."/>
            <person name="Riley R."/>
            <person name="Sitrit Y."/>
            <person name="Stielow B."/>
            <person name="Szollosi G."/>
            <person name="Zifcakova L."/>
            <person name="Stursova M."/>
            <person name="Spatafora J.W."/>
            <person name="Tedersoo L."/>
            <person name="Vaario L.-M."/>
            <person name="Yamada A."/>
            <person name="Yan M."/>
            <person name="Wang P."/>
            <person name="Xu J."/>
            <person name="Bruns T."/>
            <person name="Baldrian P."/>
            <person name="Vilgalys R."/>
            <person name="Henrissat B."/>
            <person name="Grigoriev I.V."/>
            <person name="Hibbett D."/>
            <person name="Nagy L.G."/>
            <person name="Martin F.M."/>
        </authorList>
    </citation>
    <scope>NUCLEOTIDE SEQUENCE</scope>
    <source>
        <strain evidence="2">Prilba</strain>
    </source>
</reference>
<evidence type="ECO:0000256" key="1">
    <source>
        <dbReference type="SAM" id="MobiDB-lite"/>
    </source>
</evidence>
<comment type="caution">
    <text evidence="2">The sequence shown here is derived from an EMBL/GenBank/DDBJ whole genome shotgun (WGS) entry which is preliminary data.</text>
</comment>
<dbReference type="EMBL" id="WHVB01000017">
    <property type="protein sequence ID" value="KAF8474402.1"/>
    <property type="molecule type" value="Genomic_DNA"/>
</dbReference>
<dbReference type="OrthoDB" id="3222453at2759"/>
<evidence type="ECO:0000313" key="3">
    <source>
        <dbReference type="Proteomes" id="UP000759537"/>
    </source>
</evidence>
<organism evidence="2 3">
    <name type="scientific">Russula ochroleuca</name>
    <dbReference type="NCBI Taxonomy" id="152965"/>
    <lineage>
        <taxon>Eukaryota</taxon>
        <taxon>Fungi</taxon>
        <taxon>Dikarya</taxon>
        <taxon>Basidiomycota</taxon>
        <taxon>Agaricomycotina</taxon>
        <taxon>Agaricomycetes</taxon>
        <taxon>Russulales</taxon>
        <taxon>Russulaceae</taxon>
        <taxon>Russula</taxon>
    </lineage>
</organism>
<feature type="region of interest" description="Disordered" evidence="1">
    <location>
        <begin position="259"/>
        <end position="301"/>
    </location>
</feature>
<feature type="compositionally biased region" description="Acidic residues" evidence="1">
    <location>
        <begin position="261"/>
        <end position="271"/>
    </location>
</feature>